<dbReference type="AlphaFoldDB" id="A0A7J8Y3H6"/>
<organism evidence="1 2">
    <name type="scientific">Gossypium aridum</name>
    <name type="common">American cotton</name>
    <name type="synonym">Erioxylum aridum</name>
    <dbReference type="NCBI Taxonomy" id="34290"/>
    <lineage>
        <taxon>Eukaryota</taxon>
        <taxon>Viridiplantae</taxon>
        <taxon>Streptophyta</taxon>
        <taxon>Embryophyta</taxon>
        <taxon>Tracheophyta</taxon>
        <taxon>Spermatophyta</taxon>
        <taxon>Magnoliopsida</taxon>
        <taxon>eudicotyledons</taxon>
        <taxon>Gunneridae</taxon>
        <taxon>Pentapetalae</taxon>
        <taxon>rosids</taxon>
        <taxon>malvids</taxon>
        <taxon>Malvales</taxon>
        <taxon>Malvaceae</taxon>
        <taxon>Malvoideae</taxon>
        <taxon>Gossypium</taxon>
    </lineage>
</organism>
<protein>
    <submittedName>
        <fullName evidence="1">Uncharacterized protein</fullName>
    </submittedName>
</protein>
<evidence type="ECO:0000313" key="2">
    <source>
        <dbReference type="Proteomes" id="UP000593577"/>
    </source>
</evidence>
<sequence length="16" mass="1952">MATKSLNAWLRKFWEA</sequence>
<evidence type="ECO:0000313" key="1">
    <source>
        <dbReference type="EMBL" id="MBA0693962.1"/>
    </source>
</evidence>
<proteinExistence type="predicted"/>
<gene>
    <name evidence="1" type="ORF">Goari_004298</name>
</gene>
<accession>A0A7J8Y3H6</accession>
<reference evidence="1 2" key="1">
    <citation type="journal article" date="2019" name="Genome Biol. Evol.">
        <title>Insights into the evolution of the New World diploid cottons (Gossypium, subgenus Houzingenia) based on genome sequencing.</title>
        <authorList>
            <person name="Grover C.E."/>
            <person name="Arick M.A. 2nd"/>
            <person name="Thrash A."/>
            <person name="Conover J.L."/>
            <person name="Sanders W.S."/>
            <person name="Peterson D.G."/>
            <person name="Frelichowski J.E."/>
            <person name="Scheffler J.A."/>
            <person name="Scheffler B.E."/>
            <person name="Wendel J.F."/>
        </authorList>
    </citation>
    <scope>NUCLEOTIDE SEQUENCE [LARGE SCALE GENOMIC DNA]</scope>
    <source>
        <strain evidence="1">185</strain>
        <tissue evidence="1">Leaf</tissue>
    </source>
</reference>
<keyword evidence="2" id="KW-1185">Reference proteome</keyword>
<comment type="caution">
    <text evidence="1">The sequence shown here is derived from an EMBL/GenBank/DDBJ whole genome shotgun (WGS) entry which is preliminary data.</text>
</comment>
<name>A0A7J8Y3H6_GOSAI</name>
<dbReference type="Proteomes" id="UP000593577">
    <property type="component" value="Unassembled WGS sequence"/>
</dbReference>
<dbReference type="EMBL" id="JABFAA010000010">
    <property type="protein sequence ID" value="MBA0693962.1"/>
    <property type="molecule type" value="Genomic_DNA"/>
</dbReference>